<proteinExistence type="predicted"/>
<dbReference type="EMBL" id="CAJHJT010000001">
    <property type="protein sequence ID" value="CAD6992194.1"/>
    <property type="molecule type" value="Genomic_DNA"/>
</dbReference>
<dbReference type="Proteomes" id="UP000606786">
    <property type="component" value="Unassembled WGS sequence"/>
</dbReference>
<gene>
    <name evidence="1" type="ORF">CCAP1982_LOCUS1066</name>
</gene>
<evidence type="ECO:0000313" key="1">
    <source>
        <dbReference type="EMBL" id="CAD6992194.1"/>
    </source>
</evidence>
<dbReference type="AlphaFoldDB" id="A0A811TZC5"/>
<organism evidence="1 2">
    <name type="scientific">Ceratitis capitata</name>
    <name type="common">Mediterranean fruit fly</name>
    <name type="synonym">Tephritis capitata</name>
    <dbReference type="NCBI Taxonomy" id="7213"/>
    <lineage>
        <taxon>Eukaryota</taxon>
        <taxon>Metazoa</taxon>
        <taxon>Ecdysozoa</taxon>
        <taxon>Arthropoda</taxon>
        <taxon>Hexapoda</taxon>
        <taxon>Insecta</taxon>
        <taxon>Pterygota</taxon>
        <taxon>Neoptera</taxon>
        <taxon>Endopterygota</taxon>
        <taxon>Diptera</taxon>
        <taxon>Brachycera</taxon>
        <taxon>Muscomorpha</taxon>
        <taxon>Tephritoidea</taxon>
        <taxon>Tephritidae</taxon>
        <taxon>Ceratitis</taxon>
        <taxon>Ceratitis</taxon>
    </lineage>
</organism>
<accession>A0A811TZC5</accession>
<comment type="caution">
    <text evidence="1">The sequence shown here is derived from an EMBL/GenBank/DDBJ whole genome shotgun (WGS) entry which is preliminary data.</text>
</comment>
<dbReference type="OrthoDB" id="62853at2759"/>
<sequence>MEPGRQQISKKFATDKNLKRSNFREAIEQIEAALNGEDSAPIDLPEAALAVDETLDDGAEGFADVAGDESHINESGIQDATNKANEYMVDESKPIKTRKKNKYQL</sequence>
<keyword evidence="2" id="KW-1185">Reference proteome</keyword>
<protein>
    <submittedName>
        <fullName evidence="1">(Mediterranean fruit fly) hypothetical protein</fullName>
    </submittedName>
</protein>
<reference evidence="1" key="1">
    <citation type="submission" date="2020-11" db="EMBL/GenBank/DDBJ databases">
        <authorList>
            <person name="Whitehead M."/>
        </authorList>
    </citation>
    <scope>NUCLEOTIDE SEQUENCE</scope>
    <source>
        <strain evidence="1">EGII</strain>
    </source>
</reference>
<evidence type="ECO:0000313" key="2">
    <source>
        <dbReference type="Proteomes" id="UP000606786"/>
    </source>
</evidence>
<name>A0A811TZC5_CERCA</name>